<dbReference type="Pfam" id="PF00107">
    <property type="entry name" value="ADH_zinc_N"/>
    <property type="match status" value="1"/>
</dbReference>
<dbReference type="InterPro" id="IPR013149">
    <property type="entry name" value="ADH-like_C"/>
</dbReference>
<dbReference type="GO" id="GO:0008270">
    <property type="term" value="F:zinc ion binding"/>
    <property type="evidence" value="ECO:0007669"/>
    <property type="project" value="InterPro"/>
</dbReference>
<protein>
    <submittedName>
        <fullName evidence="8">Zinc-dependent alcohol dehydrogenase family protein</fullName>
    </submittedName>
</protein>
<evidence type="ECO:0000256" key="1">
    <source>
        <dbReference type="ARBA" id="ARBA00001947"/>
    </source>
</evidence>
<feature type="domain" description="Enoyl reductase (ER)" evidence="7">
    <location>
        <begin position="10"/>
        <end position="354"/>
    </location>
</feature>
<evidence type="ECO:0000259" key="7">
    <source>
        <dbReference type="SMART" id="SM00829"/>
    </source>
</evidence>
<dbReference type="GO" id="GO:0016491">
    <property type="term" value="F:oxidoreductase activity"/>
    <property type="evidence" value="ECO:0007669"/>
    <property type="project" value="UniProtKB-KW"/>
</dbReference>
<keyword evidence="3 5" id="KW-0862">Zinc</keyword>
<name>A0AAU7TGH6_9ACTN</name>
<dbReference type="InterPro" id="IPR013154">
    <property type="entry name" value="ADH-like_N"/>
</dbReference>
<comment type="cofactor">
    <cofactor evidence="1 5">
        <name>Zn(2+)</name>
        <dbReference type="ChEBI" id="CHEBI:29105"/>
    </cofactor>
</comment>
<keyword evidence="2 5" id="KW-0479">Metal-binding</keyword>
<dbReference type="InterPro" id="IPR020843">
    <property type="entry name" value="ER"/>
</dbReference>
<evidence type="ECO:0000256" key="4">
    <source>
        <dbReference type="ARBA" id="ARBA00023002"/>
    </source>
</evidence>
<keyword evidence="4" id="KW-0560">Oxidoreductase</keyword>
<feature type="compositionally biased region" description="Low complexity" evidence="6">
    <location>
        <begin position="220"/>
        <end position="234"/>
    </location>
</feature>
<proteinExistence type="inferred from homology"/>
<dbReference type="InterPro" id="IPR036291">
    <property type="entry name" value="NAD(P)-bd_dom_sf"/>
</dbReference>
<dbReference type="InterPro" id="IPR050129">
    <property type="entry name" value="Zn_alcohol_dh"/>
</dbReference>
<dbReference type="SUPFAM" id="SSF50129">
    <property type="entry name" value="GroES-like"/>
    <property type="match status" value="1"/>
</dbReference>
<dbReference type="PROSITE" id="PS00059">
    <property type="entry name" value="ADH_ZINC"/>
    <property type="match status" value="1"/>
</dbReference>
<organism evidence="8">
    <name type="scientific">Kribbella sp. HUAS MG21</name>
    <dbReference type="NCBI Taxonomy" id="3160966"/>
    <lineage>
        <taxon>Bacteria</taxon>
        <taxon>Bacillati</taxon>
        <taxon>Actinomycetota</taxon>
        <taxon>Actinomycetes</taxon>
        <taxon>Propionibacteriales</taxon>
        <taxon>Kribbellaceae</taxon>
        <taxon>Kribbella</taxon>
    </lineage>
</organism>
<dbReference type="PANTHER" id="PTHR43401">
    <property type="entry name" value="L-THREONINE 3-DEHYDROGENASE"/>
    <property type="match status" value="1"/>
</dbReference>
<evidence type="ECO:0000256" key="5">
    <source>
        <dbReference type="RuleBase" id="RU361277"/>
    </source>
</evidence>
<feature type="region of interest" description="Disordered" evidence="6">
    <location>
        <begin position="215"/>
        <end position="234"/>
    </location>
</feature>
<reference evidence="8" key="1">
    <citation type="submission" date="2024-06" db="EMBL/GenBank/DDBJ databases">
        <title>Kribbella sp. strain HUAS MG21 genome sequences.</title>
        <authorList>
            <person name="Mo P."/>
        </authorList>
    </citation>
    <scope>NUCLEOTIDE SEQUENCE</scope>
    <source>
        <strain evidence="8">HUAS MG21</strain>
    </source>
</reference>
<evidence type="ECO:0000256" key="2">
    <source>
        <dbReference type="ARBA" id="ARBA00022723"/>
    </source>
</evidence>
<dbReference type="SMART" id="SM00829">
    <property type="entry name" value="PKS_ER"/>
    <property type="match status" value="1"/>
</dbReference>
<dbReference type="EMBL" id="CP158165">
    <property type="protein sequence ID" value="XBV25911.1"/>
    <property type="molecule type" value="Genomic_DNA"/>
</dbReference>
<dbReference type="InterPro" id="IPR002328">
    <property type="entry name" value="ADH_Zn_CS"/>
</dbReference>
<evidence type="ECO:0000313" key="8">
    <source>
        <dbReference type="EMBL" id="XBV25911.1"/>
    </source>
</evidence>
<dbReference type="AlphaFoldDB" id="A0AAU7TGH6"/>
<evidence type="ECO:0000256" key="3">
    <source>
        <dbReference type="ARBA" id="ARBA00022833"/>
    </source>
</evidence>
<evidence type="ECO:0000256" key="6">
    <source>
        <dbReference type="SAM" id="MobiDB-lite"/>
    </source>
</evidence>
<accession>A0AAU7TGH6</accession>
<gene>
    <name evidence="8" type="ORF">ABN611_05685</name>
</gene>
<dbReference type="InterPro" id="IPR011032">
    <property type="entry name" value="GroES-like_sf"/>
</dbReference>
<sequence>MRAVVISEYGVLPEVREVAEPAVADGSVVLKVEATGLCRSDWHGWMGHDSDIVLPHVPGHELAGTIAAVGPGVSGWAVGDRVTTPFICACGACEQCLEGNQQVCPNQLQPGFNYWGSFAEYVAVPYAAVNLVRLPDDMDFATAAGLGCRFATSYRAVHQVGQVAAGERVAIFGCGGVGLSAVMIASALGAEVIAVDTNPEALALARDYGATHTIQAQRSGPDAATDTSPAAGTSPAAAVDQIRDLGGAHVTIDALGSSAIVQQALQSLRPRGRHVQVGLLPQGVQLDVGRLIGQELSWLGSHGMPAHAYPEMLNLVATGNLNPARLITRTITLEETPTALAALPTATPAGVTVITP</sequence>
<dbReference type="CDD" id="cd08260">
    <property type="entry name" value="Zn_ADH6"/>
    <property type="match status" value="1"/>
</dbReference>
<comment type="similarity">
    <text evidence="5">Belongs to the zinc-containing alcohol dehydrogenase family.</text>
</comment>
<dbReference type="Gene3D" id="3.90.180.10">
    <property type="entry name" value="Medium-chain alcohol dehydrogenases, catalytic domain"/>
    <property type="match status" value="1"/>
</dbReference>
<dbReference type="PANTHER" id="PTHR43401:SF5">
    <property type="entry name" value="ALCOHOL DEHYDROGENASE-RELATED"/>
    <property type="match status" value="1"/>
</dbReference>
<dbReference type="RefSeq" id="WP_350278718.1">
    <property type="nucleotide sequence ID" value="NZ_CP158165.1"/>
</dbReference>
<dbReference type="Pfam" id="PF08240">
    <property type="entry name" value="ADH_N"/>
    <property type="match status" value="1"/>
</dbReference>
<dbReference type="SUPFAM" id="SSF51735">
    <property type="entry name" value="NAD(P)-binding Rossmann-fold domains"/>
    <property type="match status" value="1"/>
</dbReference>